<feature type="region of interest" description="Disordered" evidence="1">
    <location>
        <begin position="456"/>
        <end position="503"/>
    </location>
</feature>
<dbReference type="VEuPathDB" id="FungiDB:JI435_107160"/>
<feature type="region of interest" description="Disordered" evidence="1">
    <location>
        <begin position="103"/>
        <end position="137"/>
    </location>
</feature>
<reference evidence="3" key="1">
    <citation type="journal article" date="2021" name="BMC Genomics">
        <title>Chromosome-level genome assembly and manually-curated proteome of model necrotroph Parastagonospora nodorum Sn15 reveals a genome-wide trove of candidate effector homologs, and redundancy of virulence-related functions within an accessory chromosome.</title>
        <authorList>
            <person name="Bertazzoni S."/>
            <person name="Jones D.A.B."/>
            <person name="Phan H.T."/>
            <person name="Tan K.-C."/>
            <person name="Hane J.K."/>
        </authorList>
    </citation>
    <scope>NUCLEOTIDE SEQUENCE [LARGE SCALE GENOMIC DNA]</scope>
    <source>
        <strain evidence="3">SN15 / ATCC MYA-4574 / FGSC 10173)</strain>
    </source>
</reference>
<name>A0A7U2FGI4_PHANO</name>
<dbReference type="Proteomes" id="UP000663193">
    <property type="component" value="Chromosome 17"/>
</dbReference>
<organism evidence="2 3">
    <name type="scientific">Phaeosphaeria nodorum (strain SN15 / ATCC MYA-4574 / FGSC 10173)</name>
    <name type="common">Glume blotch fungus</name>
    <name type="synonym">Parastagonospora nodorum</name>
    <dbReference type="NCBI Taxonomy" id="321614"/>
    <lineage>
        <taxon>Eukaryota</taxon>
        <taxon>Fungi</taxon>
        <taxon>Dikarya</taxon>
        <taxon>Ascomycota</taxon>
        <taxon>Pezizomycotina</taxon>
        <taxon>Dothideomycetes</taxon>
        <taxon>Pleosporomycetidae</taxon>
        <taxon>Pleosporales</taxon>
        <taxon>Pleosporineae</taxon>
        <taxon>Phaeosphaeriaceae</taxon>
        <taxon>Parastagonospora</taxon>
    </lineage>
</organism>
<protein>
    <submittedName>
        <fullName evidence="2">Uncharacterized protein</fullName>
    </submittedName>
</protein>
<dbReference type="AlphaFoldDB" id="A0A7U2FGI4"/>
<feature type="region of interest" description="Disordered" evidence="1">
    <location>
        <begin position="180"/>
        <end position="201"/>
    </location>
</feature>
<dbReference type="OrthoDB" id="5426563at2759"/>
<feature type="region of interest" description="Disordered" evidence="1">
    <location>
        <begin position="289"/>
        <end position="330"/>
    </location>
</feature>
<feature type="compositionally biased region" description="Polar residues" evidence="1">
    <location>
        <begin position="492"/>
        <end position="501"/>
    </location>
</feature>
<sequence length="725" mass="79428">MNWTGGSLQRTKQASKGVVQTQKAYFARARTHLQNGPKSHAAPFKPTYLRNDEKSELTGQLPAFVSSSVRRTEHSAWYHHEPTHGRPPLAAEELHNEEELLPAPAGYRKFPSRGDTSPMRHANGDVRDERRKKRKADDIDPEIQLLEANRKRLLGQRDWVGVAPSRPVNLHFMSSKEKIKVGRRRKVEGRHGASARHREDVGSMTQRFHPTVDQHVGGFVGAITNIPNDIRIRIGTGALTTACSSARNGYEQSHASSDVMLYDQQNHDAEQPATQETAQLDIQEACTLDHSSTQSRGPSNRRGIPPVTGRAQPGSSSAYLPQDGGKDASRNRVAVGRPIMQSDLPEIVNGCSLRETPRSEKPAQGLRITRPFGDVNQYLRLVFPGSISSEDTRCRTTFSGNGQNGTDCAPKATYAGKSQKGRMPCTSNNIELPHGSEAAAAASSVVDKAWKPFLHIPDRSSSHTTTANDPENSRMQQSPTSKTRMREAEHASWSQHATKGQLTSSSLISASLPSLKPGRLRQLNENNSAKMNEDEQVWQNFVLGSKDEASPGLMHAHQYDSERRMSKGSSGYLPLSVAVSSTSSPFRSTLGHVPRMHQDVHDAARFAPPLSTSPAAVYVGFVEELCDGGQDDFTNLHSASGHSVTHASLLANASGDIDHLSPRMISRTETSRSRLAHPGHSGTSLYKRAQASCAETGRDRENNPVYDIPDAEDEGLHLVDADSLW</sequence>
<evidence type="ECO:0000313" key="3">
    <source>
        <dbReference type="Proteomes" id="UP000663193"/>
    </source>
</evidence>
<dbReference type="EMBL" id="CP069039">
    <property type="protein sequence ID" value="QRD04783.1"/>
    <property type="molecule type" value="Genomic_DNA"/>
</dbReference>
<dbReference type="RefSeq" id="XP_001800978.1">
    <property type="nucleotide sequence ID" value="XM_001800926.1"/>
</dbReference>
<dbReference type="KEGG" id="pno:SNOG_10716"/>
<evidence type="ECO:0000256" key="1">
    <source>
        <dbReference type="SAM" id="MobiDB-lite"/>
    </source>
</evidence>
<keyword evidence="3" id="KW-1185">Reference proteome</keyword>
<gene>
    <name evidence="2" type="ORF">JI435_107160</name>
</gene>
<accession>A0A7U2FGI4</accession>
<dbReference type="OMA" id="QDWVGID"/>
<feature type="compositionally biased region" description="Polar residues" evidence="1">
    <location>
        <begin position="289"/>
        <end position="298"/>
    </location>
</feature>
<proteinExistence type="predicted"/>
<evidence type="ECO:0000313" key="2">
    <source>
        <dbReference type="EMBL" id="QRD04783.1"/>
    </source>
</evidence>
<feature type="compositionally biased region" description="Polar residues" evidence="1">
    <location>
        <begin position="462"/>
        <end position="482"/>
    </location>
</feature>